<dbReference type="Proteomes" id="UP000494162">
    <property type="component" value="Unassembled WGS sequence"/>
</dbReference>
<proteinExistence type="predicted"/>
<dbReference type="EMBL" id="CABVPP010000012">
    <property type="protein sequence ID" value="VWB48202.1"/>
    <property type="molecule type" value="Genomic_DNA"/>
</dbReference>
<gene>
    <name evidence="1" type="ORF">BPS26883_02220</name>
</gene>
<protein>
    <submittedName>
        <fullName evidence="1">Uncharacterized protein</fullName>
    </submittedName>
</protein>
<organism evidence="1 2">
    <name type="scientific">Burkholderia pseudomultivorans</name>
    <dbReference type="NCBI Taxonomy" id="1207504"/>
    <lineage>
        <taxon>Bacteria</taxon>
        <taxon>Pseudomonadati</taxon>
        <taxon>Pseudomonadota</taxon>
        <taxon>Betaproteobacteria</taxon>
        <taxon>Burkholderiales</taxon>
        <taxon>Burkholderiaceae</taxon>
        <taxon>Burkholderia</taxon>
        <taxon>Burkholderia cepacia complex</taxon>
    </lineage>
</organism>
<evidence type="ECO:0000313" key="1">
    <source>
        <dbReference type="EMBL" id="VWB48202.1"/>
    </source>
</evidence>
<reference evidence="1 2" key="1">
    <citation type="submission" date="2019-09" db="EMBL/GenBank/DDBJ databases">
        <authorList>
            <person name="Depoorter E."/>
        </authorList>
    </citation>
    <scope>NUCLEOTIDE SEQUENCE [LARGE SCALE GENOMIC DNA]</scope>
    <source>
        <strain evidence="1">LMG 26883</strain>
    </source>
</reference>
<sequence length="31" mass="3365">MSFMAVETRRMYLTSRLKASDGATGVSKAQA</sequence>
<dbReference type="AlphaFoldDB" id="A0A6P2JV44"/>
<accession>A0A6P2JV44</accession>
<name>A0A6P2JV44_9BURK</name>
<evidence type="ECO:0000313" key="2">
    <source>
        <dbReference type="Proteomes" id="UP000494162"/>
    </source>
</evidence>